<accession>F0WG93</accession>
<dbReference type="Gene3D" id="2.60.120.650">
    <property type="entry name" value="Cupin"/>
    <property type="match status" value="1"/>
</dbReference>
<keyword evidence="1 3" id="KW-0479">Metal-binding</keyword>
<dbReference type="PANTHER" id="PTHR13096:SF8">
    <property type="entry name" value="RIBOSOMAL OXYGENASE 1"/>
    <property type="match status" value="1"/>
</dbReference>
<keyword evidence="3" id="KW-0560">Oxidoreductase</keyword>
<comment type="function">
    <text evidence="3">Oxygenase that can act as both a histone lysine demethylase and a ribosomal histidine hydroxylase.</text>
</comment>
<proteinExistence type="inferred from homology"/>
<keyword evidence="3" id="KW-0223">Dioxygenase</keyword>
<dbReference type="Gene3D" id="3.90.930.40">
    <property type="match status" value="1"/>
</dbReference>
<dbReference type="GO" id="GO:0051864">
    <property type="term" value="F:histone H3K36 demethylase activity"/>
    <property type="evidence" value="ECO:0007669"/>
    <property type="project" value="TreeGrafter"/>
</dbReference>
<dbReference type="GO" id="GO:0032453">
    <property type="term" value="F:histone H3K4 demethylase activity"/>
    <property type="evidence" value="ECO:0007669"/>
    <property type="project" value="TreeGrafter"/>
</dbReference>
<feature type="domain" description="JmjC" evidence="4">
    <location>
        <begin position="1"/>
        <end position="53"/>
    </location>
</feature>
<comment type="cofactor">
    <cofactor evidence="3">
        <name>Fe(2+)</name>
        <dbReference type="ChEBI" id="CHEBI:29033"/>
    </cofactor>
    <text evidence="3">Binds 1 Fe(2+) ion per subunit.</text>
</comment>
<evidence type="ECO:0000313" key="5">
    <source>
        <dbReference type="EMBL" id="CCA20228.1"/>
    </source>
</evidence>
<dbReference type="InterPro" id="IPR039994">
    <property type="entry name" value="NO66-like"/>
</dbReference>
<dbReference type="AlphaFoldDB" id="F0WG93"/>
<keyword evidence="3" id="KW-0539">Nucleus</keyword>
<dbReference type="SUPFAM" id="SSF51197">
    <property type="entry name" value="Clavaminate synthase-like"/>
    <property type="match status" value="1"/>
</dbReference>
<keyword evidence="3" id="KW-0804">Transcription</keyword>
<dbReference type="PROSITE" id="PS51184">
    <property type="entry name" value="JMJC"/>
    <property type="match status" value="1"/>
</dbReference>
<keyword evidence="3" id="KW-0805">Transcription regulation</keyword>
<protein>
    <recommendedName>
        <fullName evidence="3">Bifunctional lysine-specific demethylase and histidyl-hydroxylase</fullName>
        <ecNumber evidence="3">1.14.11.-</ecNumber>
    </recommendedName>
</protein>
<dbReference type="PANTHER" id="PTHR13096">
    <property type="entry name" value="MINA53 MYC INDUCED NUCLEAR ANTIGEN"/>
    <property type="match status" value="1"/>
</dbReference>
<sequence>MEFTLEQGDVLYMPRGVIHQAHTDNKVFSTHVTISVYQRQSWSNFMELAMPRIIHRAFANDVEFRRGVPPQYLNFLGSQYSGSTQSVKDFCNTLKQLVSKLSENLEIQDLQHAADLASLDFITHRLPPPDTPESSQETDFSLDGMVFRLRNREYIRIVISSNTEDDHVSLLCSTANCRQHHMGICTCGSADNESVSESLDSLDQDTSVDEPINQGVEPKCIGFSKNLSLPLIKLYDAFPQFVKLEKLCVAASDEISVRGMLLQLWSSKLLELQEENSARERESSRSS</sequence>
<organism evidence="5">
    <name type="scientific">Albugo laibachii Nc14</name>
    <dbReference type="NCBI Taxonomy" id="890382"/>
    <lineage>
        <taxon>Eukaryota</taxon>
        <taxon>Sar</taxon>
        <taxon>Stramenopiles</taxon>
        <taxon>Oomycota</taxon>
        <taxon>Peronosporomycetes</taxon>
        <taxon>Albuginales</taxon>
        <taxon>Albuginaceae</taxon>
        <taxon>Albugo</taxon>
    </lineage>
</organism>
<name>F0WG93_9STRA</name>
<dbReference type="EC" id="1.14.11.-" evidence="3"/>
<comment type="similarity">
    <text evidence="3">Belongs to the ROX family.</text>
</comment>
<dbReference type="Pfam" id="PF08007">
    <property type="entry name" value="JmjC_2"/>
    <property type="match status" value="1"/>
</dbReference>
<dbReference type="Gene3D" id="1.10.10.1500">
    <property type="entry name" value="JmjC domain-containing ribosomal oxygenase (ROX), dimer domain"/>
    <property type="match status" value="1"/>
</dbReference>
<comment type="subcellular location">
    <subcellularLocation>
        <location evidence="3">Nucleus</location>
    </subcellularLocation>
</comment>
<keyword evidence="2 3" id="KW-0408">Iron</keyword>
<dbReference type="EMBL" id="FR824134">
    <property type="protein sequence ID" value="CCA20228.1"/>
    <property type="molecule type" value="Genomic_DNA"/>
</dbReference>
<dbReference type="InterPro" id="IPR003347">
    <property type="entry name" value="JmjC_dom"/>
</dbReference>
<reference evidence="5" key="1">
    <citation type="journal article" date="2011" name="PLoS Biol.">
        <title>Gene gain and loss during evolution of obligate parasitism in the white rust pathogen of Arabidopsis thaliana.</title>
        <authorList>
            <person name="Kemen E."/>
            <person name="Gardiner A."/>
            <person name="Schultz-Larsen T."/>
            <person name="Kemen A.C."/>
            <person name="Balmuth A.L."/>
            <person name="Robert-Seilaniantz A."/>
            <person name="Bailey K."/>
            <person name="Holub E."/>
            <person name="Studholme D.J."/>
            <person name="Maclean D."/>
            <person name="Jones J.D."/>
        </authorList>
    </citation>
    <scope>NUCLEOTIDE SEQUENCE</scope>
</reference>
<evidence type="ECO:0000256" key="3">
    <source>
        <dbReference type="RuleBase" id="RU366061"/>
    </source>
</evidence>
<reference evidence="5" key="2">
    <citation type="submission" date="2011-02" db="EMBL/GenBank/DDBJ databases">
        <authorList>
            <person name="MacLean D."/>
        </authorList>
    </citation>
    <scope>NUCLEOTIDE SEQUENCE</scope>
</reference>
<dbReference type="GO" id="GO:0005506">
    <property type="term" value="F:iron ion binding"/>
    <property type="evidence" value="ECO:0007669"/>
    <property type="project" value="UniProtKB-UniRule"/>
</dbReference>
<dbReference type="HOGENOM" id="CLU_971198_0_0_1"/>
<dbReference type="GO" id="GO:0005730">
    <property type="term" value="C:nucleolus"/>
    <property type="evidence" value="ECO:0007669"/>
    <property type="project" value="TreeGrafter"/>
</dbReference>
<evidence type="ECO:0000256" key="1">
    <source>
        <dbReference type="ARBA" id="ARBA00022723"/>
    </source>
</evidence>
<gene>
    <name evidence="5" type="primary">AlNc14C89G5623</name>
    <name evidence="5" type="ORF">ALNC14_063710</name>
</gene>
<evidence type="ECO:0000259" key="4">
    <source>
        <dbReference type="PROSITE" id="PS51184"/>
    </source>
</evidence>
<evidence type="ECO:0000256" key="2">
    <source>
        <dbReference type="ARBA" id="ARBA00023004"/>
    </source>
</evidence>